<evidence type="ECO:0000313" key="2">
    <source>
        <dbReference type="EMBL" id="KZV13593.1"/>
    </source>
</evidence>
<dbReference type="AlphaFoldDB" id="A0A2Z6ZXR1"/>
<gene>
    <name evidence="2" type="ORF">F511_45246</name>
</gene>
<organism evidence="2 3">
    <name type="scientific">Dorcoceras hygrometricum</name>
    <dbReference type="NCBI Taxonomy" id="472368"/>
    <lineage>
        <taxon>Eukaryota</taxon>
        <taxon>Viridiplantae</taxon>
        <taxon>Streptophyta</taxon>
        <taxon>Embryophyta</taxon>
        <taxon>Tracheophyta</taxon>
        <taxon>Spermatophyta</taxon>
        <taxon>Magnoliopsida</taxon>
        <taxon>eudicotyledons</taxon>
        <taxon>Gunneridae</taxon>
        <taxon>Pentapetalae</taxon>
        <taxon>asterids</taxon>
        <taxon>lamiids</taxon>
        <taxon>Lamiales</taxon>
        <taxon>Gesneriaceae</taxon>
        <taxon>Didymocarpoideae</taxon>
        <taxon>Trichosporeae</taxon>
        <taxon>Loxocarpinae</taxon>
        <taxon>Dorcoceras</taxon>
    </lineage>
</organism>
<name>A0A2Z6ZXR1_9LAMI</name>
<proteinExistence type="predicted"/>
<evidence type="ECO:0000313" key="3">
    <source>
        <dbReference type="Proteomes" id="UP000250235"/>
    </source>
</evidence>
<feature type="region of interest" description="Disordered" evidence="1">
    <location>
        <begin position="72"/>
        <end position="111"/>
    </location>
</feature>
<dbReference type="EMBL" id="KV033387">
    <property type="protein sequence ID" value="KZV13593.1"/>
    <property type="molecule type" value="Genomic_DNA"/>
</dbReference>
<sequence length="111" mass="12325">MRHTSARCACPRAQRLRTMAAICAHTARRWAAGAARHRERQSRMVAGHRHCNYVQLQCRRAHATVPPCARYSAAAPGSDQIHRESGTSTVGGGRSPNPVHDWKQDSFVSMH</sequence>
<keyword evidence="3" id="KW-1185">Reference proteome</keyword>
<protein>
    <submittedName>
        <fullName evidence="2">Uncharacterized protein</fullName>
    </submittedName>
</protein>
<accession>A0A2Z6ZXR1</accession>
<dbReference type="Proteomes" id="UP000250235">
    <property type="component" value="Unassembled WGS sequence"/>
</dbReference>
<evidence type="ECO:0000256" key="1">
    <source>
        <dbReference type="SAM" id="MobiDB-lite"/>
    </source>
</evidence>
<reference evidence="2 3" key="1">
    <citation type="journal article" date="2015" name="Proc. Natl. Acad. Sci. U.S.A.">
        <title>The resurrection genome of Boea hygrometrica: A blueprint for survival of dehydration.</title>
        <authorList>
            <person name="Xiao L."/>
            <person name="Yang G."/>
            <person name="Zhang L."/>
            <person name="Yang X."/>
            <person name="Zhao S."/>
            <person name="Ji Z."/>
            <person name="Zhou Q."/>
            <person name="Hu M."/>
            <person name="Wang Y."/>
            <person name="Chen M."/>
            <person name="Xu Y."/>
            <person name="Jin H."/>
            <person name="Xiao X."/>
            <person name="Hu G."/>
            <person name="Bao F."/>
            <person name="Hu Y."/>
            <person name="Wan P."/>
            <person name="Li L."/>
            <person name="Deng X."/>
            <person name="Kuang T."/>
            <person name="Xiang C."/>
            <person name="Zhu J.K."/>
            <person name="Oliver M.J."/>
            <person name="He Y."/>
        </authorList>
    </citation>
    <scope>NUCLEOTIDE SEQUENCE [LARGE SCALE GENOMIC DNA]</scope>
    <source>
        <strain evidence="3">cv. XS01</strain>
    </source>
</reference>